<dbReference type="RefSeq" id="WP_203667616.1">
    <property type="nucleotide sequence ID" value="NZ_BONO01000005.1"/>
</dbReference>
<organism evidence="4 5">
    <name type="scientific">Cellulomonas pakistanensis</name>
    <dbReference type="NCBI Taxonomy" id="992287"/>
    <lineage>
        <taxon>Bacteria</taxon>
        <taxon>Bacillati</taxon>
        <taxon>Actinomycetota</taxon>
        <taxon>Actinomycetes</taxon>
        <taxon>Micrococcales</taxon>
        <taxon>Cellulomonadaceae</taxon>
        <taxon>Cellulomonas</taxon>
    </lineage>
</organism>
<feature type="region of interest" description="Disordered" evidence="2">
    <location>
        <begin position="99"/>
        <end position="118"/>
    </location>
</feature>
<dbReference type="SMART" id="SM00091">
    <property type="entry name" value="PAS"/>
    <property type="match status" value="1"/>
</dbReference>
<dbReference type="CDD" id="cd00130">
    <property type="entry name" value="PAS"/>
    <property type="match status" value="1"/>
</dbReference>
<feature type="compositionally biased region" description="Pro residues" evidence="2">
    <location>
        <begin position="1"/>
        <end position="11"/>
    </location>
</feature>
<keyword evidence="1" id="KW-0378">Hydrolase</keyword>
<dbReference type="EMBL" id="BONO01000005">
    <property type="protein sequence ID" value="GIG35571.1"/>
    <property type="molecule type" value="Genomic_DNA"/>
</dbReference>
<evidence type="ECO:0000313" key="4">
    <source>
        <dbReference type="EMBL" id="GIG35571.1"/>
    </source>
</evidence>
<dbReference type="Gene3D" id="3.30.450.20">
    <property type="entry name" value="PAS domain"/>
    <property type="match status" value="1"/>
</dbReference>
<dbReference type="GO" id="GO:0016791">
    <property type="term" value="F:phosphatase activity"/>
    <property type="evidence" value="ECO:0007669"/>
    <property type="project" value="TreeGrafter"/>
</dbReference>
<dbReference type="SMART" id="SM00331">
    <property type="entry name" value="PP2C_SIG"/>
    <property type="match status" value="1"/>
</dbReference>
<dbReference type="InterPro" id="IPR036457">
    <property type="entry name" value="PPM-type-like_dom_sf"/>
</dbReference>
<gene>
    <name evidence="4" type="ORF">Cpa01nite_09520</name>
</gene>
<name>A0A919P7M0_9CELL</name>
<feature type="domain" description="PPM-type phosphatase" evidence="3">
    <location>
        <begin position="200"/>
        <end position="416"/>
    </location>
</feature>
<evidence type="ECO:0000256" key="2">
    <source>
        <dbReference type="SAM" id="MobiDB-lite"/>
    </source>
</evidence>
<accession>A0A919P7M0</accession>
<dbReference type="InterPro" id="IPR013656">
    <property type="entry name" value="PAS_4"/>
</dbReference>
<protein>
    <recommendedName>
        <fullName evidence="3">PPM-type phosphatase domain-containing protein</fullName>
    </recommendedName>
</protein>
<dbReference type="InterPro" id="IPR035965">
    <property type="entry name" value="PAS-like_dom_sf"/>
</dbReference>
<dbReference type="Proteomes" id="UP000642125">
    <property type="component" value="Unassembled WGS sequence"/>
</dbReference>
<dbReference type="Pfam" id="PF08448">
    <property type="entry name" value="PAS_4"/>
    <property type="match status" value="1"/>
</dbReference>
<evidence type="ECO:0000313" key="5">
    <source>
        <dbReference type="Proteomes" id="UP000642125"/>
    </source>
</evidence>
<dbReference type="AlphaFoldDB" id="A0A919P7M0"/>
<feature type="compositionally biased region" description="Low complexity" evidence="2">
    <location>
        <begin position="12"/>
        <end position="32"/>
    </location>
</feature>
<reference evidence="4" key="1">
    <citation type="submission" date="2021-01" db="EMBL/GenBank/DDBJ databases">
        <title>Whole genome shotgun sequence of Cellulomonas pakistanensis NBRC 110800.</title>
        <authorList>
            <person name="Komaki H."/>
            <person name="Tamura T."/>
        </authorList>
    </citation>
    <scope>NUCLEOTIDE SEQUENCE</scope>
    <source>
        <strain evidence="4">NBRC 110800</strain>
    </source>
</reference>
<dbReference type="PANTHER" id="PTHR43156">
    <property type="entry name" value="STAGE II SPORULATION PROTEIN E-RELATED"/>
    <property type="match status" value="1"/>
</dbReference>
<dbReference type="PROSITE" id="PS51746">
    <property type="entry name" value="PPM_2"/>
    <property type="match status" value="1"/>
</dbReference>
<comment type="caution">
    <text evidence="4">The sequence shown here is derived from an EMBL/GenBank/DDBJ whole genome shotgun (WGS) entry which is preliminary data.</text>
</comment>
<sequence length="416" mass="42745">MTPPPARPTPTTPATLSTGTTPATPTTPTTPTTGVDYHAVFAALPAPKLVLGPDGTVLDVNAAFRAAFGEPAVLGRPLADVLPEPGRREVLASVRAAARTGRPQTVGPVPSPAAGGPRWWLLTTTPTTGPGRRVTALVLRAAEVTEVMPGPDGPTGRPGAGARAVVDALVEAVGIERAEAEVLHDSLLTELPAVPGLALDVRYRPAHARSPVGGDWYDAFVQPSGQAVLVVGDVTGHDVAAAARMRQLRGTLRTLGYAEDAGPAETLRRTERTLAGLGCAVTATVLVVAVAPGGRELRWASAGHLPPVLVRADGSAVPLRGAPELLLGVDPGAARSDRSAALGPGETLLAFTDGLVERRGESVARGLERLVATLPDIRRADGTLDLDELLVRCCPGDGDDDVTVLTARRLPADEGA</sequence>
<feature type="compositionally biased region" description="Low complexity" evidence="2">
    <location>
        <begin position="106"/>
        <end position="118"/>
    </location>
</feature>
<feature type="region of interest" description="Disordered" evidence="2">
    <location>
        <begin position="1"/>
        <end position="32"/>
    </location>
</feature>
<dbReference type="Gene3D" id="3.60.40.10">
    <property type="entry name" value="PPM-type phosphatase domain"/>
    <property type="match status" value="1"/>
</dbReference>
<dbReference type="InterPro" id="IPR052016">
    <property type="entry name" value="Bact_Sigma-Reg"/>
</dbReference>
<dbReference type="SUPFAM" id="SSF55785">
    <property type="entry name" value="PYP-like sensor domain (PAS domain)"/>
    <property type="match status" value="1"/>
</dbReference>
<proteinExistence type="predicted"/>
<dbReference type="SUPFAM" id="SSF81606">
    <property type="entry name" value="PP2C-like"/>
    <property type="match status" value="1"/>
</dbReference>
<evidence type="ECO:0000256" key="1">
    <source>
        <dbReference type="ARBA" id="ARBA00022801"/>
    </source>
</evidence>
<dbReference type="Pfam" id="PF07228">
    <property type="entry name" value="SpoIIE"/>
    <property type="match status" value="1"/>
</dbReference>
<dbReference type="InterPro" id="IPR000014">
    <property type="entry name" value="PAS"/>
</dbReference>
<dbReference type="PANTHER" id="PTHR43156:SF2">
    <property type="entry name" value="STAGE II SPORULATION PROTEIN E"/>
    <property type="match status" value="1"/>
</dbReference>
<keyword evidence="5" id="KW-1185">Reference proteome</keyword>
<dbReference type="InterPro" id="IPR001932">
    <property type="entry name" value="PPM-type_phosphatase-like_dom"/>
</dbReference>
<evidence type="ECO:0000259" key="3">
    <source>
        <dbReference type="PROSITE" id="PS51746"/>
    </source>
</evidence>